<keyword evidence="2" id="KW-0863">Zinc-finger</keyword>
<protein>
    <recommendedName>
        <fullName evidence="4">AN1-type domain-containing protein</fullName>
    </recommendedName>
</protein>
<feature type="domain" description="AN1-type" evidence="4">
    <location>
        <begin position="67"/>
        <end position="106"/>
    </location>
</feature>
<evidence type="ECO:0000256" key="2">
    <source>
        <dbReference type="ARBA" id="ARBA00022771"/>
    </source>
</evidence>
<dbReference type="OrthoDB" id="431929at2759"/>
<sequence length="274" mass="30039">MDLPEIGAHCAFCQTLDLLPITCRNCSQVLCRHHVHAHDCPAQRNNTYSPSDAQDQQQSPKCPVKGCTNYTLDRMTTTPILCNGCHKAFCVQHRHQDTHSCDAPVESAPQNDKARELLLKHFGPTKSRAAPGSAAARLAAAKPVKVPTDPAKLQRFLQLEKLKMRHRATPGDPKVSGAPLEERVHLSVDLEEGKDPRVFWFRKTTIAGRALDLLSSSFNIAASDSTLRALVAVVIKDGVTEQTVLRNDKELGQQIEDGCIVVITKTTSTGLIQP</sequence>
<evidence type="ECO:0000313" key="5">
    <source>
        <dbReference type="EMBL" id="TFL06870.1"/>
    </source>
</evidence>
<dbReference type="SMART" id="SM00154">
    <property type="entry name" value="ZnF_AN1"/>
    <property type="match status" value="2"/>
</dbReference>
<dbReference type="GO" id="GO:0008270">
    <property type="term" value="F:zinc ion binding"/>
    <property type="evidence" value="ECO:0007669"/>
    <property type="project" value="UniProtKB-KW"/>
</dbReference>
<evidence type="ECO:0000256" key="3">
    <source>
        <dbReference type="ARBA" id="ARBA00022833"/>
    </source>
</evidence>
<dbReference type="InterPro" id="IPR035896">
    <property type="entry name" value="AN1-like_Znf"/>
</dbReference>
<dbReference type="EMBL" id="ML178814">
    <property type="protein sequence ID" value="TFL06870.1"/>
    <property type="molecule type" value="Genomic_DNA"/>
</dbReference>
<keyword evidence="3" id="KW-0862">Zinc</keyword>
<evidence type="ECO:0000313" key="6">
    <source>
        <dbReference type="Proteomes" id="UP000305067"/>
    </source>
</evidence>
<name>A0A5C3R1A3_9AGAR</name>
<dbReference type="PANTHER" id="PTHR14677">
    <property type="entry name" value="ARSENITE INDUCUBLE RNA ASSOCIATED PROTEIN AIP-1-RELATED"/>
    <property type="match status" value="1"/>
</dbReference>
<dbReference type="AlphaFoldDB" id="A0A5C3R1A3"/>
<evidence type="ECO:0000259" key="4">
    <source>
        <dbReference type="SMART" id="SM00154"/>
    </source>
</evidence>
<organism evidence="5 6">
    <name type="scientific">Pterulicium gracile</name>
    <dbReference type="NCBI Taxonomy" id="1884261"/>
    <lineage>
        <taxon>Eukaryota</taxon>
        <taxon>Fungi</taxon>
        <taxon>Dikarya</taxon>
        <taxon>Basidiomycota</taxon>
        <taxon>Agaricomycotina</taxon>
        <taxon>Agaricomycetes</taxon>
        <taxon>Agaricomycetidae</taxon>
        <taxon>Agaricales</taxon>
        <taxon>Pleurotineae</taxon>
        <taxon>Pterulaceae</taxon>
        <taxon>Pterulicium</taxon>
    </lineage>
</organism>
<dbReference type="PANTHER" id="PTHR14677:SF40">
    <property type="entry name" value="CDC48-ASSOCIATED UBIQUITIN-LIKE_ZINC FINGER PROTEIN 1"/>
    <property type="match status" value="1"/>
</dbReference>
<dbReference type="Gene3D" id="4.10.1110.10">
    <property type="entry name" value="AN1-like Zinc finger"/>
    <property type="match status" value="1"/>
</dbReference>
<feature type="domain" description="AN1-type" evidence="4">
    <location>
        <begin position="10"/>
        <end position="45"/>
    </location>
</feature>
<dbReference type="STRING" id="1884261.A0A5C3R1A3"/>
<dbReference type="Proteomes" id="UP000305067">
    <property type="component" value="Unassembled WGS sequence"/>
</dbReference>
<proteinExistence type="predicted"/>
<dbReference type="GO" id="GO:0005737">
    <property type="term" value="C:cytoplasm"/>
    <property type="evidence" value="ECO:0007669"/>
    <property type="project" value="TreeGrafter"/>
</dbReference>
<dbReference type="SUPFAM" id="SSF118310">
    <property type="entry name" value="AN1-like Zinc finger"/>
    <property type="match status" value="2"/>
</dbReference>
<dbReference type="Pfam" id="PF01428">
    <property type="entry name" value="zf-AN1"/>
    <property type="match status" value="1"/>
</dbReference>
<keyword evidence="6" id="KW-1185">Reference proteome</keyword>
<dbReference type="InterPro" id="IPR000058">
    <property type="entry name" value="Znf_AN1"/>
</dbReference>
<keyword evidence="1" id="KW-0479">Metal-binding</keyword>
<accession>A0A5C3R1A3</accession>
<gene>
    <name evidence="5" type="ORF">BDV98DRAFT_556833</name>
</gene>
<reference evidence="5 6" key="1">
    <citation type="journal article" date="2019" name="Nat. Ecol. Evol.">
        <title>Megaphylogeny resolves global patterns of mushroom evolution.</title>
        <authorList>
            <person name="Varga T."/>
            <person name="Krizsan K."/>
            <person name="Foldi C."/>
            <person name="Dima B."/>
            <person name="Sanchez-Garcia M."/>
            <person name="Sanchez-Ramirez S."/>
            <person name="Szollosi G.J."/>
            <person name="Szarkandi J.G."/>
            <person name="Papp V."/>
            <person name="Albert L."/>
            <person name="Andreopoulos W."/>
            <person name="Angelini C."/>
            <person name="Antonin V."/>
            <person name="Barry K.W."/>
            <person name="Bougher N.L."/>
            <person name="Buchanan P."/>
            <person name="Buyck B."/>
            <person name="Bense V."/>
            <person name="Catcheside P."/>
            <person name="Chovatia M."/>
            <person name="Cooper J."/>
            <person name="Damon W."/>
            <person name="Desjardin D."/>
            <person name="Finy P."/>
            <person name="Geml J."/>
            <person name="Haridas S."/>
            <person name="Hughes K."/>
            <person name="Justo A."/>
            <person name="Karasinski D."/>
            <person name="Kautmanova I."/>
            <person name="Kiss B."/>
            <person name="Kocsube S."/>
            <person name="Kotiranta H."/>
            <person name="LaButti K.M."/>
            <person name="Lechner B.E."/>
            <person name="Liimatainen K."/>
            <person name="Lipzen A."/>
            <person name="Lukacs Z."/>
            <person name="Mihaltcheva S."/>
            <person name="Morgado L.N."/>
            <person name="Niskanen T."/>
            <person name="Noordeloos M.E."/>
            <person name="Ohm R.A."/>
            <person name="Ortiz-Santana B."/>
            <person name="Ovrebo C."/>
            <person name="Racz N."/>
            <person name="Riley R."/>
            <person name="Savchenko A."/>
            <person name="Shiryaev A."/>
            <person name="Soop K."/>
            <person name="Spirin V."/>
            <person name="Szebenyi C."/>
            <person name="Tomsovsky M."/>
            <person name="Tulloss R.E."/>
            <person name="Uehling J."/>
            <person name="Grigoriev I.V."/>
            <person name="Vagvolgyi C."/>
            <person name="Papp T."/>
            <person name="Martin F.M."/>
            <person name="Miettinen O."/>
            <person name="Hibbett D.S."/>
            <person name="Nagy L.G."/>
        </authorList>
    </citation>
    <scope>NUCLEOTIDE SEQUENCE [LARGE SCALE GENOMIC DNA]</scope>
    <source>
        <strain evidence="5 6">CBS 309.79</strain>
    </source>
</reference>
<evidence type="ECO:0000256" key="1">
    <source>
        <dbReference type="ARBA" id="ARBA00022723"/>
    </source>
</evidence>